<comment type="caution">
    <text evidence="2">The sequence shown here is derived from an EMBL/GenBank/DDBJ whole genome shotgun (WGS) entry which is preliminary data.</text>
</comment>
<proteinExistence type="predicted"/>
<feature type="domain" description="Insertion element IS150 protein InsJ-like helix-turn-helix" evidence="1">
    <location>
        <begin position="12"/>
        <end position="48"/>
    </location>
</feature>
<evidence type="ECO:0000259" key="1">
    <source>
        <dbReference type="Pfam" id="PF13518"/>
    </source>
</evidence>
<dbReference type="Pfam" id="PF13518">
    <property type="entry name" value="HTH_28"/>
    <property type="match status" value="1"/>
</dbReference>
<organism evidence="2 3">
    <name type="scientific">Pontibacillus yanchengensis</name>
    <dbReference type="NCBI Taxonomy" id="462910"/>
    <lineage>
        <taxon>Bacteria</taxon>
        <taxon>Bacillati</taxon>
        <taxon>Bacillota</taxon>
        <taxon>Bacilli</taxon>
        <taxon>Bacillales</taxon>
        <taxon>Bacillaceae</taxon>
        <taxon>Pontibacillus</taxon>
    </lineage>
</organism>
<evidence type="ECO:0000313" key="3">
    <source>
        <dbReference type="Proteomes" id="UP000468638"/>
    </source>
</evidence>
<dbReference type="OrthoDB" id="9781005at2"/>
<dbReference type="InterPro" id="IPR055247">
    <property type="entry name" value="InsJ-like_HTH"/>
</dbReference>
<protein>
    <submittedName>
        <fullName evidence="2">Helix-turn-helix domain-containing protein</fullName>
    </submittedName>
</protein>
<name>A0A6I5A5B6_9BACI</name>
<dbReference type="InterPro" id="IPR010921">
    <property type="entry name" value="Trp_repressor/repl_initiator"/>
</dbReference>
<dbReference type="AlphaFoldDB" id="A0A6I5A5B6"/>
<dbReference type="EMBL" id="WMEQ01000017">
    <property type="protein sequence ID" value="MYL35507.1"/>
    <property type="molecule type" value="Genomic_DNA"/>
</dbReference>
<dbReference type="GO" id="GO:0043565">
    <property type="term" value="F:sequence-specific DNA binding"/>
    <property type="evidence" value="ECO:0007669"/>
    <property type="project" value="InterPro"/>
</dbReference>
<reference evidence="2 3" key="1">
    <citation type="submission" date="2019-11" db="EMBL/GenBank/DDBJ databases">
        <title>Genome sequences of 17 halophilic strains isolated from different environments.</title>
        <authorList>
            <person name="Furrow R.E."/>
        </authorList>
    </citation>
    <scope>NUCLEOTIDE SEQUENCE [LARGE SCALE GENOMIC DNA]</scope>
    <source>
        <strain evidence="2 3">22514_16_FS</strain>
    </source>
</reference>
<accession>A0A6I5A5B6</accession>
<dbReference type="SUPFAM" id="SSF48295">
    <property type="entry name" value="TrpR-like"/>
    <property type="match status" value="1"/>
</dbReference>
<dbReference type="Proteomes" id="UP000468638">
    <property type="component" value="Unassembled WGS sequence"/>
</dbReference>
<gene>
    <name evidence="2" type="ORF">GLW05_18155</name>
</gene>
<sequence>MGKKKFYPEEVKREVIRLKLEGELTNKEIMRKFGIKNKSQIKSWMRCFYNGVEHRLAQPLGKQYSYGKGPENESDLSQLKKKVEYYDMKE</sequence>
<evidence type="ECO:0000313" key="2">
    <source>
        <dbReference type="EMBL" id="MYL35507.1"/>
    </source>
</evidence>